<evidence type="ECO:0000313" key="2">
    <source>
        <dbReference type="EMBL" id="TNU90058.1"/>
    </source>
</evidence>
<dbReference type="Pfam" id="PF19952">
    <property type="entry name" value="DUF6414"/>
    <property type="match status" value="1"/>
</dbReference>
<dbReference type="EMBL" id="PPTU01000029">
    <property type="protein sequence ID" value="RDB67452.1"/>
    <property type="molecule type" value="Genomic_DNA"/>
</dbReference>
<reference evidence="2" key="3">
    <citation type="submission" date="2019-06" db="EMBL/GenBank/DDBJ databases">
        <authorList>
            <person name="Bisanz J.E."/>
            <person name="Turnbaugh P.J."/>
        </authorList>
    </citation>
    <scope>NUCLEOTIDE SEQUENCE</scope>
    <source>
        <strain evidence="2">SECO-MT75m2</strain>
    </source>
</reference>
<evidence type="ECO:0000313" key="4">
    <source>
        <dbReference type="Proteomes" id="UP000312594"/>
    </source>
</evidence>
<dbReference type="RefSeq" id="WP_139912677.1">
    <property type="nucleotide sequence ID" value="NZ_JADNER010000001.1"/>
</dbReference>
<evidence type="ECO:0000313" key="3">
    <source>
        <dbReference type="Proteomes" id="UP000253970"/>
    </source>
</evidence>
<dbReference type="InterPro" id="IPR045633">
    <property type="entry name" value="DUF6414"/>
</dbReference>
<accession>A0A369M7P9</accession>
<dbReference type="Proteomes" id="UP000312594">
    <property type="component" value="Unassembled WGS sequence"/>
</dbReference>
<protein>
    <submittedName>
        <fullName evidence="1">Uncharacterized protein</fullName>
    </submittedName>
</protein>
<dbReference type="AlphaFoldDB" id="A0A369M7P9"/>
<reference evidence="1 3" key="2">
    <citation type="journal article" date="2018" name="Elife">
        <title>Discovery and characterization of a prevalent human gut bacterial enzyme sufficient for the inactivation of a family of plant toxins.</title>
        <authorList>
            <person name="Koppel N."/>
            <person name="Bisanz J.E."/>
            <person name="Pandelia M.E."/>
            <person name="Turnbaugh P.J."/>
            <person name="Balskus E.P."/>
        </authorList>
    </citation>
    <scope>NUCLEOTIDE SEQUENCE [LARGE SCALE GENOMIC DNA]</scope>
    <source>
        <strain evidence="1 3">W1 BHI 6</strain>
    </source>
</reference>
<name>A0A369M7P9_EGGLN</name>
<comment type="caution">
    <text evidence="1">The sequence shown here is derived from an EMBL/GenBank/DDBJ whole genome shotgun (WGS) entry which is preliminary data.</text>
</comment>
<organism evidence="1 3">
    <name type="scientific">Eggerthella lenta</name>
    <name type="common">Eubacterium lentum</name>
    <dbReference type="NCBI Taxonomy" id="84112"/>
    <lineage>
        <taxon>Bacteria</taxon>
        <taxon>Bacillati</taxon>
        <taxon>Actinomycetota</taxon>
        <taxon>Coriobacteriia</taxon>
        <taxon>Eggerthellales</taxon>
        <taxon>Eggerthellaceae</taxon>
        <taxon>Eggerthella</taxon>
    </lineage>
</organism>
<gene>
    <name evidence="1" type="ORF">C1875_13260</name>
    <name evidence="2" type="ORF">FIC87_09880</name>
</gene>
<reference evidence="2 4" key="1">
    <citation type="journal article" date="2005" name="Appl. Environ. Microbiol.">
        <title>Intestinal bacterial communities that produce active estrogen-like compounds enterodiol and enterolactone in humans.</title>
        <authorList>
            <person name="Clavel T."/>
            <person name="Henderson G."/>
            <person name="Alpert C.A."/>
            <person name="Philippe C."/>
            <person name="Rigottier-Gois L."/>
            <person name="Dore J."/>
            <person name="Blaut M."/>
        </authorList>
    </citation>
    <scope>NUCLEOTIDE SEQUENCE [LARGE SCALE GENOMIC DNA]</scope>
    <source>
        <strain evidence="2 4">SECO-MT75m2</strain>
    </source>
</reference>
<evidence type="ECO:0000313" key="1">
    <source>
        <dbReference type="EMBL" id="RDB67452.1"/>
    </source>
</evidence>
<sequence length="299" mass="33021">MNDSELFFPYYIDQARLLDLYAILNGGYSEYEEIQNTANDENVRGGKAKTEVSGGFKMLKIGASIEGGARSQNQVGESSTTRVVQTTTSILSLVIRTLKSKRYIKDILDSQPGSFVIVPVTMQINSIKSLLEEAENLIKLGSEMQSLDNQKDNGKQSCQSNTLKQIKKISSVAHQLFGAEEIVCIKDNFAVFGNIVNDNLYQASRSDIVGTELSCLGQVKRIYPDGTQLMKNTVYSRFQNTEVKQPIIDSLVQMTKNGDFEYSAAAIAEVTGKPAFELQIVALYQTSCPTDESTPNLYS</sequence>
<dbReference type="EMBL" id="VEVP01000021">
    <property type="protein sequence ID" value="TNU90058.1"/>
    <property type="molecule type" value="Genomic_DNA"/>
</dbReference>
<proteinExistence type="predicted"/>
<dbReference type="Proteomes" id="UP000253970">
    <property type="component" value="Unassembled WGS sequence"/>
</dbReference>